<dbReference type="Proteomes" id="UP000008207">
    <property type="component" value="Chromosome"/>
</dbReference>
<evidence type="ECO:0000313" key="1">
    <source>
        <dbReference type="EMBL" id="ACL57587.1"/>
    </source>
</evidence>
<proteinExistence type="predicted"/>
<dbReference type="EMBL" id="CP001349">
    <property type="protein sequence ID" value="ACL57587.1"/>
    <property type="molecule type" value="Genomic_DNA"/>
</dbReference>
<accession>B8IE41</accession>
<reference evidence="1 2" key="1">
    <citation type="submission" date="2009-01" db="EMBL/GenBank/DDBJ databases">
        <title>Complete sequence of chromosome of Methylobacterium nodulans ORS 2060.</title>
        <authorList>
            <consortium name="US DOE Joint Genome Institute"/>
            <person name="Lucas S."/>
            <person name="Copeland A."/>
            <person name="Lapidus A."/>
            <person name="Glavina del Rio T."/>
            <person name="Dalin E."/>
            <person name="Tice H."/>
            <person name="Bruce D."/>
            <person name="Goodwin L."/>
            <person name="Pitluck S."/>
            <person name="Sims D."/>
            <person name="Brettin T."/>
            <person name="Detter J.C."/>
            <person name="Han C."/>
            <person name="Larimer F."/>
            <person name="Land M."/>
            <person name="Hauser L."/>
            <person name="Kyrpides N."/>
            <person name="Ivanova N."/>
            <person name="Marx C.J."/>
            <person name="Richardson P."/>
        </authorList>
    </citation>
    <scope>NUCLEOTIDE SEQUENCE [LARGE SCALE GENOMIC DNA]</scope>
    <source>
        <strain evidence="2">LMG 21967 / CNCM I-2342 / ORS 2060</strain>
    </source>
</reference>
<dbReference type="RefSeq" id="WP_015929266.1">
    <property type="nucleotide sequence ID" value="NC_011894.1"/>
</dbReference>
<gene>
    <name evidence="1" type="ordered locus">Mnod_2624</name>
</gene>
<protein>
    <submittedName>
        <fullName evidence="1">Uncharacterized protein</fullName>
    </submittedName>
</protein>
<organism evidence="1 2">
    <name type="scientific">Methylobacterium nodulans (strain LMG 21967 / CNCM I-2342 / ORS 2060)</name>
    <dbReference type="NCBI Taxonomy" id="460265"/>
    <lineage>
        <taxon>Bacteria</taxon>
        <taxon>Pseudomonadati</taxon>
        <taxon>Pseudomonadota</taxon>
        <taxon>Alphaproteobacteria</taxon>
        <taxon>Hyphomicrobiales</taxon>
        <taxon>Methylobacteriaceae</taxon>
        <taxon>Methylobacterium</taxon>
    </lineage>
</organism>
<name>B8IE41_METNO</name>
<dbReference type="HOGENOM" id="CLU_2180759_0_0_5"/>
<dbReference type="AlphaFoldDB" id="B8IE41"/>
<dbReference type="KEGG" id="mno:Mnod_2624"/>
<sequence>MAEPYNPKHPTRPVPIARMSDCMTYAIRTKPLGYWSYMARFGDNDAYKVDPWRWIDIPEALQDAADLISDLARLAALMPGGEQRLREVIREKIAQLEAAQAQTTSGAAA</sequence>
<evidence type="ECO:0000313" key="2">
    <source>
        <dbReference type="Proteomes" id="UP000008207"/>
    </source>
</evidence>
<dbReference type="STRING" id="460265.Mnod_2624"/>
<keyword evidence="2" id="KW-1185">Reference proteome</keyword>